<name>I0GV66_SELRL</name>
<reference evidence="1 2" key="1">
    <citation type="submission" date="2011-10" db="EMBL/GenBank/DDBJ databases">
        <title>Whole genome sequence of Selenomonas ruminantium subsp. lactilytica TAM6421.</title>
        <authorList>
            <person name="Oguchi A."/>
            <person name="Ankai A."/>
            <person name="Kaneko J."/>
            <person name="Yamada-Narita S."/>
            <person name="Fukui S."/>
            <person name="Takahashi M."/>
            <person name="Onodera T."/>
            <person name="Kojima S."/>
            <person name="Fushimi T."/>
            <person name="Abe N."/>
            <person name="Kamio Y."/>
            <person name="Yamazaki S."/>
            <person name="Fujita N."/>
        </authorList>
    </citation>
    <scope>NUCLEOTIDE SEQUENCE [LARGE SCALE GENOMIC DNA]</scope>
    <source>
        <strain evidence="2">NBRC 103574 / TAM6421</strain>
        <plasmid evidence="1 2">pSRC4</plasmid>
    </source>
</reference>
<evidence type="ECO:0000313" key="1">
    <source>
        <dbReference type="EMBL" id="BAL84653.1"/>
    </source>
</evidence>
<evidence type="ECO:0000313" key="2">
    <source>
        <dbReference type="Proteomes" id="UP000007887"/>
    </source>
</evidence>
<sequence length="28" mass="3357">MLTAAWFILILVLLFTKEGHDFLRDMFD</sequence>
<dbReference type="AlphaFoldDB" id="I0GV66"/>
<dbReference type="HOGENOM" id="CLU_3412893_0_0_9"/>
<proteinExistence type="predicted"/>
<accession>I0GV66</accession>
<dbReference type="Proteomes" id="UP000007887">
    <property type="component" value="Plasmid pSRC4"/>
</dbReference>
<dbReference type="PATRIC" id="fig|927704.6.peg.3415"/>
<geneLocation type="plasmid" evidence="1 2">
    <name>pSRC4</name>
</geneLocation>
<protein>
    <submittedName>
        <fullName evidence="1">Uncharacterized protein</fullName>
    </submittedName>
</protein>
<dbReference type="KEGG" id="sri:SELR_pSRC400020"/>
<gene>
    <name evidence="1" type="ordered locus">SELR_pSRC400020</name>
</gene>
<keyword evidence="1" id="KW-0614">Plasmid</keyword>
<organism evidence="1 2">
    <name type="scientific">Selenomonas ruminantium subsp. lactilytica (strain NBRC 103574 / TAM6421)</name>
    <dbReference type="NCBI Taxonomy" id="927704"/>
    <lineage>
        <taxon>Bacteria</taxon>
        <taxon>Bacillati</taxon>
        <taxon>Bacillota</taxon>
        <taxon>Negativicutes</taxon>
        <taxon>Selenomonadales</taxon>
        <taxon>Selenomonadaceae</taxon>
        <taxon>Selenomonas</taxon>
    </lineage>
</organism>
<dbReference type="EMBL" id="AP012294">
    <property type="protein sequence ID" value="BAL84653.1"/>
    <property type="molecule type" value="Genomic_DNA"/>
</dbReference>